<dbReference type="EMBL" id="AZBU02000006">
    <property type="protein sequence ID" value="TKR72079.1"/>
    <property type="molecule type" value="Genomic_DNA"/>
</dbReference>
<evidence type="ECO:0000313" key="2">
    <source>
        <dbReference type="Proteomes" id="UP000298663"/>
    </source>
</evidence>
<organism evidence="1 2">
    <name type="scientific">Steinernema carpocapsae</name>
    <name type="common">Entomopathogenic nematode</name>
    <dbReference type="NCBI Taxonomy" id="34508"/>
    <lineage>
        <taxon>Eukaryota</taxon>
        <taxon>Metazoa</taxon>
        <taxon>Ecdysozoa</taxon>
        <taxon>Nematoda</taxon>
        <taxon>Chromadorea</taxon>
        <taxon>Rhabditida</taxon>
        <taxon>Tylenchina</taxon>
        <taxon>Panagrolaimomorpha</taxon>
        <taxon>Strongyloidoidea</taxon>
        <taxon>Steinernematidae</taxon>
        <taxon>Steinernema</taxon>
    </lineage>
</organism>
<proteinExistence type="predicted"/>
<name>A0A4U5MQZ0_STECR</name>
<sequence length="67" mass="8116">MHFEFVKTLPVEQAFWFPRRKVEFCRNCNVEISNPQQLNCKITMDIDKILALHYDTKIVLHSQMKKY</sequence>
<protein>
    <submittedName>
        <fullName evidence="1">Uncharacterized protein</fullName>
    </submittedName>
</protein>
<accession>A0A4U5MQZ0</accession>
<reference evidence="1 2" key="1">
    <citation type="journal article" date="2015" name="Genome Biol.">
        <title>Comparative genomics of Steinernema reveals deeply conserved gene regulatory networks.</title>
        <authorList>
            <person name="Dillman A.R."/>
            <person name="Macchietto M."/>
            <person name="Porter C.F."/>
            <person name="Rogers A."/>
            <person name="Williams B."/>
            <person name="Antoshechkin I."/>
            <person name="Lee M.M."/>
            <person name="Goodwin Z."/>
            <person name="Lu X."/>
            <person name="Lewis E.E."/>
            <person name="Goodrich-Blair H."/>
            <person name="Stock S.P."/>
            <person name="Adams B.J."/>
            <person name="Sternberg P.W."/>
            <person name="Mortazavi A."/>
        </authorList>
    </citation>
    <scope>NUCLEOTIDE SEQUENCE [LARGE SCALE GENOMIC DNA]</scope>
    <source>
        <strain evidence="1 2">ALL</strain>
    </source>
</reference>
<dbReference type="AlphaFoldDB" id="A0A4U5MQZ0"/>
<reference evidence="1 2" key="2">
    <citation type="journal article" date="2019" name="G3 (Bethesda)">
        <title>Hybrid Assembly of the Genome of the Entomopathogenic Nematode Steinernema carpocapsae Identifies the X-Chromosome.</title>
        <authorList>
            <person name="Serra L."/>
            <person name="Macchietto M."/>
            <person name="Macias-Munoz A."/>
            <person name="McGill C.J."/>
            <person name="Rodriguez I.M."/>
            <person name="Rodriguez B."/>
            <person name="Murad R."/>
            <person name="Mortazavi A."/>
        </authorList>
    </citation>
    <scope>NUCLEOTIDE SEQUENCE [LARGE SCALE GENOMIC DNA]</scope>
    <source>
        <strain evidence="1 2">ALL</strain>
    </source>
</reference>
<gene>
    <name evidence="1" type="ORF">L596_019593</name>
</gene>
<evidence type="ECO:0000313" key="1">
    <source>
        <dbReference type="EMBL" id="TKR72079.1"/>
    </source>
</evidence>
<dbReference type="Proteomes" id="UP000298663">
    <property type="component" value="Unassembled WGS sequence"/>
</dbReference>
<keyword evidence="2" id="KW-1185">Reference proteome</keyword>
<comment type="caution">
    <text evidence="1">The sequence shown here is derived from an EMBL/GenBank/DDBJ whole genome shotgun (WGS) entry which is preliminary data.</text>
</comment>